<feature type="transmembrane region" description="Helical" evidence="1">
    <location>
        <begin position="192"/>
        <end position="210"/>
    </location>
</feature>
<comment type="caution">
    <text evidence="2">The sequence shown here is derived from an EMBL/GenBank/DDBJ whole genome shotgun (WGS) entry which is preliminary data.</text>
</comment>
<organism evidence="2 3">
    <name type="scientific">Reticulomyxa filosa</name>
    <dbReference type="NCBI Taxonomy" id="46433"/>
    <lineage>
        <taxon>Eukaryota</taxon>
        <taxon>Sar</taxon>
        <taxon>Rhizaria</taxon>
        <taxon>Retaria</taxon>
        <taxon>Foraminifera</taxon>
        <taxon>Monothalamids</taxon>
        <taxon>Reticulomyxidae</taxon>
        <taxon>Reticulomyxa</taxon>
    </lineage>
</organism>
<dbReference type="PANTHER" id="PTHR46503:SF1">
    <property type="entry name" value="INTER-ALPHA-TRYPSIN INHIBITOR HEAVY CHAIN-LIKE PROTEIN"/>
    <property type="match status" value="1"/>
</dbReference>
<name>X6NDF1_RETFI</name>
<keyword evidence="1" id="KW-0472">Membrane</keyword>
<sequence length="304" mass="33952">MLAKLGRGFNDIVVRREKVGPKTRHLMQLANLPILTDVEIGYPVDDLEIYPFPVPDLFANAPIVIATNFKKSKDNPKKATVKGYEASGSEIKIPVNIRATPNIPVDKIFAKERLDLLTAQAWLLEDEKSEELVVQESIAHCIPSQYTSIVAFETRQEALKERNLADDGDDNEKYDSSKTRVKSTRWALVNEINLFSIFILFCFVLFCFVLEGTTDSLYLALYTVAALAIGGTIITVASSLASFGDIKSSLENLPVLGSELAMLFIYVLYFTLHISIMSVKLKVVISNVIVMMTNVRFYKVTVKT</sequence>
<dbReference type="PANTHER" id="PTHR46503">
    <property type="entry name" value="INTER-ALPHA-TRYPSIN INHIBITOR HEAVY CHAIN-LIKE PROTEIN"/>
    <property type="match status" value="1"/>
</dbReference>
<accession>X6NDF1</accession>
<keyword evidence="3" id="KW-1185">Reference proteome</keyword>
<feature type="transmembrane region" description="Helical" evidence="1">
    <location>
        <begin position="253"/>
        <end position="272"/>
    </location>
</feature>
<keyword evidence="1" id="KW-0812">Transmembrane</keyword>
<reference evidence="2 3" key="1">
    <citation type="journal article" date="2013" name="Curr. Biol.">
        <title>The Genome of the Foraminiferan Reticulomyxa filosa.</title>
        <authorList>
            <person name="Glockner G."/>
            <person name="Hulsmann N."/>
            <person name="Schleicher M."/>
            <person name="Noegel A.A."/>
            <person name="Eichinger L."/>
            <person name="Gallinger C."/>
            <person name="Pawlowski J."/>
            <person name="Sierra R."/>
            <person name="Euteneuer U."/>
            <person name="Pillet L."/>
            <person name="Moustafa A."/>
            <person name="Platzer M."/>
            <person name="Groth M."/>
            <person name="Szafranski K."/>
            <person name="Schliwa M."/>
        </authorList>
    </citation>
    <scope>NUCLEOTIDE SEQUENCE [LARGE SCALE GENOMIC DNA]</scope>
</reference>
<protein>
    <submittedName>
        <fullName evidence="2">Uncharacterized protein</fullName>
    </submittedName>
</protein>
<evidence type="ECO:0000256" key="1">
    <source>
        <dbReference type="SAM" id="Phobius"/>
    </source>
</evidence>
<feature type="transmembrane region" description="Helical" evidence="1">
    <location>
        <begin position="217"/>
        <end position="241"/>
    </location>
</feature>
<evidence type="ECO:0000313" key="3">
    <source>
        <dbReference type="Proteomes" id="UP000023152"/>
    </source>
</evidence>
<keyword evidence="1" id="KW-1133">Transmembrane helix</keyword>
<dbReference type="Proteomes" id="UP000023152">
    <property type="component" value="Unassembled WGS sequence"/>
</dbReference>
<evidence type="ECO:0000313" key="2">
    <source>
        <dbReference type="EMBL" id="ETO23352.1"/>
    </source>
</evidence>
<dbReference type="OrthoDB" id="1729737at2759"/>
<dbReference type="AlphaFoldDB" id="X6NDF1"/>
<gene>
    <name evidence="2" type="ORF">RFI_13832</name>
</gene>
<proteinExistence type="predicted"/>
<dbReference type="EMBL" id="ASPP01010007">
    <property type="protein sequence ID" value="ETO23352.1"/>
    <property type="molecule type" value="Genomic_DNA"/>
</dbReference>